<dbReference type="SUPFAM" id="SSF53474">
    <property type="entry name" value="alpha/beta-Hydrolases"/>
    <property type="match status" value="1"/>
</dbReference>
<proteinExistence type="predicted"/>
<dbReference type="InterPro" id="IPR029058">
    <property type="entry name" value="AB_hydrolase_fold"/>
</dbReference>
<dbReference type="RefSeq" id="WP_348758655.1">
    <property type="nucleotide sequence ID" value="NZ_OZ026884.1"/>
</dbReference>
<dbReference type="PANTHER" id="PTHR36837:SF2">
    <property type="entry name" value="POLY(3-HYDROXYALKANOATE) POLYMERASE SUBUNIT PHAC"/>
    <property type="match status" value="1"/>
</dbReference>
<accession>A0ABM9NEP4</accession>
<reference evidence="2 3" key="1">
    <citation type="submission" date="2024-04" db="EMBL/GenBank/DDBJ databases">
        <authorList>
            <person name="Cremers G."/>
        </authorList>
    </citation>
    <scope>NUCLEOTIDE SEQUENCE [LARGE SCALE GENOMIC DNA]</scope>
    <source>
        <strain evidence="2">MeCH1-AG</strain>
    </source>
</reference>
<dbReference type="PANTHER" id="PTHR36837">
    <property type="entry name" value="POLY(3-HYDROXYALKANOATE) POLYMERASE SUBUNIT PHAC"/>
    <property type="match status" value="1"/>
</dbReference>
<protein>
    <submittedName>
        <fullName evidence="2">Polyhydroxyalkanoate synthase</fullName>
    </submittedName>
</protein>
<evidence type="ECO:0000313" key="2">
    <source>
        <dbReference type="EMBL" id="CAL1239063.1"/>
    </source>
</evidence>
<dbReference type="Gene3D" id="3.40.50.1820">
    <property type="entry name" value="alpha/beta hydrolase"/>
    <property type="match status" value="1"/>
</dbReference>
<dbReference type="InterPro" id="IPR051321">
    <property type="entry name" value="PHA/PHB_synthase"/>
</dbReference>
<evidence type="ECO:0000313" key="3">
    <source>
        <dbReference type="Proteomes" id="UP001497493"/>
    </source>
</evidence>
<feature type="domain" description="AB hydrolase-1" evidence="1">
    <location>
        <begin position="119"/>
        <end position="188"/>
    </location>
</feature>
<dbReference type="InterPro" id="IPR000073">
    <property type="entry name" value="AB_hydrolase_1"/>
</dbReference>
<name>A0ABM9NEP4_9GAMM</name>
<dbReference type="Proteomes" id="UP001497493">
    <property type="component" value="Chromosome"/>
</dbReference>
<gene>
    <name evidence="2" type="ORF">MECH1_V1_0287</name>
</gene>
<dbReference type="EMBL" id="OZ026884">
    <property type="protein sequence ID" value="CAL1239063.1"/>
    <property type="molecule type" value="Genomic_DNA"/>
</dbReference>
<sequence>MTTLSEPLDGLRRWMGAGFDLAGLGPEVTPSQTVMAAPGITLRRYSAATAPGPTLLIVPAPIKRAYIWDLLPSVSVVRRALAGGLSVYLIEWERPCGRAQSFGLAEYAGRMILDGLDAIAREQGTGPVFLAGHSLGGTLAALFAALHPERLKGLILLSTPLHFGAGTLDRLVALMPPALPGLVAATGPIGGSLLSLGALLADPWSFGWERWLGGLHSLRDRRTLRTFLAVERWTYDEMPMAPRLFREVVEELYQSDRFMQGTLSIDSRPVTPRHIRAPVLSVIDPYCLVVPPPAVLPFHRALAHPETVILRYAGDSGVALRHVSMLVGEHAHRSLWPKILRWIHAHGD</sequence>
<keyword evidence="3" id="KW-1185">Reference proteome</keyword>
<evidence type="ECO:0000259" key="1">
    <source>
        <dbReference type="Pfam" id="PF00561"/>
    </source>
</evidence>
<dbReference type="Pfam" id="PF00561">
    <property type="entry name" value="Abhydrolase_1"/>
    <property type="match status" value="1"/>
</dbReference>
<organism evidence="2 3">
    <name type="scientific">Candidatus Methylocalor cossyra</name>
    <dbReference type="NCBI Taxonomy" id="3108543"/>
    <lineage>
        <taxon>Bacteria</taxon>
        <taxon>Pseudomonadati</taxon>
        <taxon>Pseudomonadota</taxon>
        <taxon>Gammaproteobacteria</taxon>
        <taxon>Methylococcales</taxon>
        <taxon>Methylococcaceae</taxon>
        <taxon>Candidatus Methylocalor</taxon>
    </lineage>
</organism>